<evidence type="ECO:0000313" key="4">
    <source>
        <dbReference type="EMBL" id="RDU34952.1"/>
    </source>
</evidence>
<comment type="caution">
    <text evidence="4">The sequence shown here is derived from an EMBL/GenBank/DDBJ whole genome shotgun (WGS) entry which is preliminary data.</text>
</comment>
<dbReference type="Pfam" id="PF17898">
    <property type="entry name" value="GerD"/>
    <property type="match status" value="1"/>
</dbReference>
<organism evidence="4 5">
    <name type="scientific">Neobacillus piezotolerans</name>
    <dbReference type="NCBI Taxonomy" id="2259171"/>
    <lineage>
        <taxon>Bacteria</taxon>
        <taxon>Bacillati</taxon>
        <taxon>Bacillota</taxon>
        <taxon>Bacilli</taxon>
        <taxon>Bacillales</taxon>
        <taxon>Bacillaceae</taxon>
        <taxon>Neobacillus</taxon>
    </lineage>
</organism>
<gene>
    <name evidence="4" type="ORF">DRW41_21060</name>
</gene>
<evidence type="ECO:0000256" key="2">
    <source>
        <dbReference type="SAM" id="SignalP"/>
    </source>
</evidence>
<feature type="region of interest" description="Disordered" evidence="1">
    <location>
        <begin position="181"/>
        <end position="205"/>
    </location>
</feature>
<dbReference type="PROSITE" id="PS51257">
    <property type="entry name" value="PROKAR_LIPOPROTEIN"/>
    <property type="match status" value="1"/>
</dbReference>
<reference evidence="4 5" key="1">
    <citation type="submission" date="2018-07" db="EMBL/GenBank/DDBJ databases">
        <title>Bacillus sp. YLB-04 draft genome sequence.</title>
        <authorList>
            <person name="Yu L."/>
            <person name="Tang X."/>
        </authorList>
    </citation>
    <scope>NUCLEOTIDE SEQUENCE [LARGE SCALE GENOMIC DNA]</scope>
    <source>
        <strain evidence="4 5">YLB-04</strain>
    </source>
</reference>
<proteinExistence type="predicted"/>
<protein>
    <submittedName>
        <fullName evidence="4">Spore gernimation protein GerD</fullName>
    </submittedName>
</protein>
<dbReference type="InterPro" id="IPR041262">
    <property type="entry name" value="GerD_central"/>
</dbReference>
<feature type="compositionally biased region" description="Gly residues" evidence="1">
    <location>
        <begin position="187"/>
        <end position="205"/>
    </location>
</feature>
<evidence type="ECO:0000259" key="3">
    <source>
        <dbReference type="Pfam" id="PF17898"/>
    </source>
</evidence>
<evidence type="ECO:0000256" key="1">
    <source>
        <dbReference type="SAM" id="MobiDB-lite"/>
    </source>
</evidence>
<keyword evidence="2" id="KW-0732">Signal</keyword>
<dbReference type="AlphaFoldDB" id="A0A3D8GKU9"/>
<keyword evidence="5" id="KW-1185">Reference proteome</keyword>
<name>A0A3D8GKU9_9BACI</name>
<feature type="signal peptide" evidence="2">
    <location>
        <begin position="1"/>
        <end position="20"/>
    </location>
</feature>
<evidence type="ECO:0000313" key="5">
    <source>
        <dbReference type="Proteomes" id="UP000257144"/>
    </source>
</evidence>
<dbReference type="OrthoDB" id="2375836at2"/>
<sequence length="205" mass="22406">MKKVFILLFIGTITVVSGCAAGSSQVESKLNYEETKKMLVDILHTDDGKKAIHEIMTDDNIKKQMIMDQSVVSDTIQKTLVSKEGTDFWKNSLKDPKMASALAKSMKTENEKLLKDLMKDPEYRAMMVEVFKEPEMQKEMADALKGKEFRLYLQAVIAESMQSPLFKAEMQDLLLQAAKEATKGDKGGGQGGGEGGGGGGGKGDS</sequence>
<dbReference type="Proteomes" id="UP000257144">
    <property type="component" value="Unassembled WGS sequence"/>
</dbReference>
<dbReference type="RefSeq" id="WP_115453997.1">
    <property type="nucleotide sequence ID" value="NZ_QNQT01000016.1"/>
</dbReference>
<dbReference type="EMBL" id="QNQT01000016">
    <property type="protein sequence ID" value="RDU34952.1"/>
    <property type="molecule type" value="Genomic_DNA"/>
</dbReference>
<accession>A0A3D8GKU9</accession>
<feature type="chain" id="PRO_5039465123" evidence="2">
    <location>
        <begin position="21"/>
        <end position="205"/>
    </location>
</feature>
<feature type="domain" description="Spore germination GerD central core" evidence="3">
    <location>
        <begin position="65"/>
        <end position="178"/>
    </location>
</feature>
<dbReference type="NCBIfam" id="NF040801">
    <property type="entry name" value="spore_GerD"/>
    <property type="match status" value="1"/>
</dbReference>